<dbReference type="PROSITE" id="PS00189">
    <property type="entry name" value="LIPOYL"/>
    <property type="match status" value="1"/>
</dbReference>
<dbReference type="InterPro" id="IPR045257">
    <property type="entry name" value="E2/Pdx1"/>
</dbReference>
<organism evidence="4 5">
    <name type="scientific">Novosphingobium malaysiense</name>
    <dbReference type="NCBI Taxonomy" id="1348853"/>
    <lineage>
        <taxon>Bacteria</taxon>
        <taxon>Pseudomonadati</taxon>
        <taxon>Pseudomonadota</taxon>
        <taxon>Alphaproteobacteria</taxon>
        <taxon>Sphingomonadales</taxon>
        <taxon>Sphingomonadaceae</taxon>
        <taxon>Novosphingobium</taxon>
    </lineage>
</organism>
<evidence type="ECO:0000256" key="2">
    <source>
        <dbReference type="ARBA" id="ARBA00022823"/>
    </source>
</evidence>
<keyword evidence="2" id="KW-0450">Lipoyl</keyword>
<dbReference type="Proteomes" id="UP000031057">
    <property type="component" value="Unassembled WGS sequence"/>
</dbReference>
<keyword evidence="5" id="KW-1185">Reference proteome</keyword>
<protein>
    <submittedName>
        <fullName evidence="4">Dihydrolipoamide acyltransferase</fullName>
    </submittedName>
</protein>
<accession>A0A0B1ZIM8</accession>
<dbReference type="InterPro" id="IPR011053">
    <property type="entry name" value="Single_hybrid_motif"/>
</dbReference>
<keyword evidence="4" id="KW-0808">Transferase</keyword>
<reference evidence="4 5" key="1">
    <citation type="submission" date="2014-10" db="EMBL/GenBank/DDBJ databases">
        <title>Genome sequence of Novosphingobium malaysiense MUSC 273(T).</title>
        <authorList>
            <person name="Lee L.-H."/>
        </authorList>
    </citation>
    <scope>NUCLEOTIDE SEQUENCE [LARGE SCALE GENOMIC DNA]</scope>
    <source>
        <strain evidence="4 5">MUSC 273</strain>
    </source>
</reference>
<dbReference type="GO" id="GO:0006086">
    <property type="term" value="P:pyruvate decarboxylation to acetyl-CoA"/>
    <property type="evidence" value="ECO:0007669"/>
    <property type="project" value="InterPro"/>
</dbReference>
<dbReference type="InterPro" id="IPR003016">
    <property type="entry name" value="2-oxoA_DH_lipoyl-BS"/>
</dbReference>
<comment type="caution">
    <text evidence="4">The sequence shown here is derived from an EMBL/GenBank/DDBJ whole genome shotgun (WGS) entry which is preliminary data.</text>
</comment>
<evidence type="ECO:0000256" key="1">
    <source>
        <dbReference type="ARBA" id="ARBA00001938"/>
    </source>
</evidence>
<dbReference type="Pfam" id="PF00364">
    <property type="entry name" value="Biotin_lipoyl"/>
    <property type="match status" value="1"/>
</dbReference>
<evidence type="ECO:0000259" key="3">
    <source>
        <dbReference type="PROSITE" id="PS50968"/>
    </source>
</evidence>
<dbReference type="PANTHER" id="PTHR23151">
    <property type="entry name" value="DIHYDROLIPOAMIDE ACETYL/SUCCINYL-TRANSFERASE-RELATED"/>
    <property type="match status" value="1"/>
</dbReference>
<evidence type="ECO:0000313" key="4">
    <source>
        <dbReference type="EMBL" id="KHK89103.1"/>
    </source>
</evidence>
<gene>
    <name evidence="4" type="ORF">LK12_22515</name>
</gene>
<dbReference type="PROSITE" id="PS50968">
    <property type="entry name" value="BIOTINYL_LIPOYL"/>
    <property type="match status" value="1"/>
</dbReference>
<sequence length="76" mass="7979">MSAEVILPKLGFSMNEGVLSDWLVADGGQVNEGDPLFALESDKSTNEVESPASGKLRILKPTGETYAVGTVLGVIE</sequence>
<dbReference type="GO" id="GO:0045254">
    <property type="term" value="C:pyruvate dehydrogenase complex"/>
    <property type="evidence" value="ECO:0007669"/>
    <property type="project" value="InterPro"/>
</dbReference>
<evidence type="ECO:0000313" key="5">
    <source>
        <dbReference type="Proteomes" id="UP000031057"/>
    </source>
</evidence>
<dbReference type="GO" id="GO:0016746">
    <property type="term" value="F:acyltransferase activity"/>
    <property type="evidence" value="ECO:0007669"/>
    <property type="project" value="UniProtKB-KW"/>
</dbReference>
<dbReference type="STRING" id="1348853.LK12_22515"/>
<name>A0A0B1ZIM8_9SPHN</name>
<dbReference type="Gene3D" id="2.40.50.100">
    <property type="match status" value="1"/>
</dbReference>
<dbReference type="SUPFAM" id="SSF51230">
    <property type="entry name" value="Single hybrid motif"/>
    <property type="match status" value="1"/>
</dbReference>
<dbReference type="RefSeq" id="WP_039290118.1">
    <property type="nucleotide sequence ID" value="NZ_JTDI01000009.1"/>
</dbReference>
<dbReference type="EMBL" id="JTDI01000009">
    <property type="protein sequence ID" value="KHK89103.1"/>
    <property type="molecule type" value="Genomic_DNA"/>
</dbReference>
<dbReference type="PANTHER" id="PTHR23151:SF90">
    <property type="entry name" value="DIHYDROLIPOYLLYSINE-RESIDUE ACETYLTRANSFERASE COMPONENT OF PYRUVATE DEHYDROGENASE COMPLEX, MITOCHONDRIAL-RELATED"/>
    <property type="match status" value="1"/>
</dbReference>
<keyword evidence="4" id="KW-0012">Acyltransferase</keyword>
<dbReference type="CDD" id="cd06849">
    <property type="entry name" value="lipoyl_domain"/>
    <property type="match status" value="1"/>
</dbReference>
<dbReference type="AlphaFoldDB" id="A0A0B1ZIM8"/>
<feature type="domain" description="Lipoyl-binding" evidence="3">
    <location>
        <begin position="2"/>
        <end position="76"/>
    </location>
</feature>
<proteinExistence type="predicted"/>
<dbReference type="OrthoDB" id="7363068at2"/>
<dbReference type="InterPro" id="IPR000089">
    <property type="entry name" value="Biotin_lipoyl"/>
</dbReference>
<comment type="cofactor">
    <cofactor evidence="1">
        <name>(R)-lipoate</name>
        <dbReference type="ChEBI" id="CHEBI:83088"/>
    </cofactor>
</comment>